<dbReference type="Pfam" id="PF03237">
    <property type="entry name" value="Terminase_6N"/>
    <property type="match status" value="1"/>
</dbReference>
<reference evidence="5" key="1">
    <citation type="submission" date="2022-02" db="EMBL/GenBank/DDBJ databases">
        <title>Coral-associated bacteria.</title>
        <authorList>
            <person name="Tang K."/>
            <person name="Wang X."/>
        </authorList>
    </citation>
    <scope>NUCLEOTIDE SEQUENCE</scope>
    <source>
        <strain evidence="5">SCSIO 43006</strain>
    </source>
</reference>
<dbReference type="EMBL" id="CP092418">
    <property type="protein sequence ID" value="USD19778.1"/>
    <property type="molecule type" value="Genomic_DNA"/>
</dbReference>
<dbReference type="Pfam" id="PF06056">
    <property type="entry name" value="Terminase_5"/>
    <property type="match status" value="1"/>
</dbReference>
<protein>
    <submittedName>
        <fullName evidence="5">Terminase family protein</fullName>
    </submittedName>
</protein>
<organism evidence="5 6">
    <name type="scientific">Microbulbifer variabilis</name>
    <dbReference type="NCBI Taxonomy" id="266805"/>
    <lineage>
        <taxon>Bacteria</taxon>
        <taxon>Pseudomonadati</taxon>
        <taxon>Pseudomonadota</taxon>
        <taxon>Gammaproteobacteria</taxon>
        <taxon>Cellvibrionales</taxon>
        <taxon>Microbulbiferaceae</taxon>
        <taxon>Microbulbifer</taxon>
    </lineage>
</organism>
<feature type="domain" description="Terminase ATPase subunit N-terminal" evidence="3">
    <location>
        <begin position="7"/>
        <end position="65"/>
    </location>
</feature>
<dbReference type="InterPro" id="IPR010332">
    <property type="entry name" value="ATPase_terminase-su_N"/>
</dbReference>
<dbReference type="Gene3D" id="3.40.50.300">
    <property type="entry name" value="P-loop containing nucleotide triphosphate hydrolases"/>
    <property type="match status" value="1"/>
</dbReference>
<keyword evidence="1" id="KW-1188">Viral release from host cell</keyword>
<proteinExistence type="predicted"/>
<evidence type="ECO:0000259" key="3">
    <source>
        <dbReference type="Pfam" id="PF06056"/>
    </source>
</evidence>
<keyword evidence="6" id="KW-1185">Reference proteome</keyword>
<sequence>MAKYSEEIKTAAKLMWLRRLSAREIAEQLNLNNARVVYQWAEKGHWEEMLQHETVEQATTRRLIVLIEKPNKTKEDFTEIDRLSNLLDKLAGIDVKKARAAKEKAVASRSESGNGKSKKKKAKNDISEITPEQLEKIRKELFYEYQHRWHDHKSERTRFILKSRQIGATYYFAWEAFEDAVISGDNQVFLSASRNQAEIFKAYIIKFAREYFDIELKGADFIELSNGAELRFVSTNGRTAQGYHGHFYADEVFWIPDFERTNELASGMASHKKWRRTYFSVPSIKSHSAYDMWSGKVYNDNAKKRADFDLSHAALKHGKLGPDRIWRNIVTVIDAGEQGCDLFDLEALKIENSKAAFNNKYMCAFMEAGLSVFKLEDLLSAAVDADSAWKDYKVNNQRPYGNHPVWIGYDPSRSIDGAAIVVLAPPLKEGGKFRVLEKIVMRNCAWQYQANRIKELTEKYNVQFIGIDCTGPGHGVVEMVKEFYPRVTPIHYGLETKTNLVLKTQDVVESQRIEWDAEHTDIPQAFLQIHQTTTSGDHITYAANRKSATGHADVAWAIMHGLSNEPLNRKQRKSSVAFASN</sequence>
<dbReference type="InterPro" id="IPR035421">
    <property type="entry name" value="Terminase_6C"/>
</dbReference>
<feature type="domain" description="Terminase large subunit gp17-like C-terminal" evidence="4">
    <location>
        <begin position="407"/>
        <end position="564"/>
    </location>
</feature>
<evidence type="ECO:0000256" key="2">
    <source>
        <dbReference type="SAM" id="MobiDB-lite"/>
    </source>
</evidence>
<evidence type="ECO:0000313" key="6">
    <source>
        <dbReference type="Proteomes" id="UP001055658"/>
    </source>
</evidence>
<gene>
    <name evidence="5" type="ORF">MJO52_11860</name>
</gene>
<evidence type="ECO:0000256" key="1">
    <source>
        <dbReference type="ARBA" id="ARBA00022612"/>
    </source>
</evidence>
<dbReference type="Pfam" id="PF17289">
    <property type="entry name" value="Terminase_6C"/>
    <property type="match status" value="1"/>
</dbReference>
<name>A0ABY4V989_9GAMM</name>
<accession>A0ABY4V989</accession>
<dbReference type="InterPro" id="IPR027417">
    <property type="entry name" value="P-loop_NTPase"/>
</dbReference>
<evidence type="ECO:0000259" key="4">
    <source>
        <dbReference type="Pfam" id="PF17289"/>
    </source>
</evidence>
<feature type="region of interest" description="Disordered" evidence="2">
    <location>
        <begin position="104"/>
        <end position="125"/>
    </location>
</feature>
<evidence type="ECO:0000313" key="5">
    <source>
        <dbReference type="EMBL" id="USD19778.1"/>
    </source>
</evidence>
<dbReference type="RefSeq" id="WP_252081872.1">
    <property type="nucleotide sequence ID" value="NZ_CP092418.1"/>
</dbReference>
<dbReference type="Proteomes" id="UP001055658">
    <property type="component" value="Chromosome"/>
</dbReference>
<dbReference type="Gene3D" id="3.30.420.240">
    <property type="match status" value="1"/>
</dbReference>